<dbReference type="SUPFAM" id="SSF49265">
    <property type="entry name" value="Fibronectin type III"/>
    <property type="match status" value="1"/>
</dbReference>
<dbReference type="InterPro" id="IPR003961">
    <property type="entry name" value="FN3_dom"/>
</dbReference>
<evidence type="ECO:0000259" key="9">
    <source>
        <dbReference type="SMART" id="SM00060"/>
    </source>
</evidence>
<dbReference type="SMART" id="SM00060">
    <property type="entry name" value="FN3"/>
    <property type="match status" value="2"/>
</dbReference>
<dbReference type="EMBL" id="JARGDH010000002">
    <property type="protein sequence ID" value="KAL0274903.1"/>
    <property type="molecule type" value="Genomic_DNA"/>
</dbReference>
<accession>A0AAW2HZG2</accession>
<evidence type="ECO:0000256" key="4">
    <source>
        <dbReference type="ARBA" id="ARBA00022737"/>
    </source>
</evidence>
<dbReference type="CDD" id="cd00063">
    <property type="entry name" value="FN3"/>
    <property type="match status" value="1"/>
</dbReference>
<evidence type="ECO:0000256" key="6">
    <source>
        <dbReference type="ARBA" id="ARBA00024096"/>
    </source>
</evidence>
<keyword evidence="5" id="KW-0325">Glycoprotein</keyword>
<evidence type="ECO:0000256" key="1">
    <source>
        <dbReference type="ARBA" id="ARBA00004613"/>
    </source>
</evidence>
<evidence type="ECO:0000256" key="2">
    <source>
        <dbReference type="ARBA" id="ARBA00022525"/>
    </source>
</evidence>
<feature type="signal peptide" evidence="8">
    <location>
        <begin position="1"/>
        <end position="26"/>
    </location>
</feature>
<keyword evidence="4" id="KW-0677">Repeat</keyword>
<gene>
    <name evidence="10" type="ORF">PYX00_002928</name>
</gene>
<dbReference type="GO" id="GO:0005576">
    <property type="term" value="C:extracellular region"/>
    <property type="evidence" value="ECO:0007669"/>
    <property type="project" value="UniProtKB-SubCell"/>
</dbReference>
<dbReference type="InterPro" id="IPR019326">
    <property type="entry name" value="NDNF"/>
</dbReference>
<sequence>MVVFDGRVRGKPLLFVLILKFILILAQEDQYRREPIDGRHQLKCGLEDSEKALKANKQMTIHLSEKEITVYHFENVQTHEHTLSVTIIPCSSRIKWSFLYQSDSESERSNETQLTVNGHKENIGEGEDNEMRTVTATRARTGCYFLVLTSLEGYSKVNVYLTMDNGGPFELTIPQNANLLLMPQRKQRLKITWDRSLINPHNTSYCIVVSRKKEFLALCGAEDEGSVLNYFGDNAWVNINNLKKVAVKKTGNSTGIEKRMAKNTVIICVGKKLHLTLTKMKKNETYHFSLFAINNKTNFTTLYGKSYIEYNYKPKPIALKDGKRRVIDLKKHSGEVYFKFKAYKKVREINFYVLVCGGAVQAEFTRRDRKEKSPGWNATKLSNKANLRTSTKLNATRVYGYQRFSFTNPGDYILKVSAPDTDERNRVEYVEVFATKHPLRYPLPAIPKELRIYEYRSRRRCDSITIGWIPEPDNTVNKYCVTVRENKRVDLADKYRASYQCHLDSRNSKGFSSFPPKYAKKNYVYRKCKEQQTKKRISVTNHTITKLKPGKSYTIQVTVEKKNGRTLSYELLKAVTKHSCYV</sequence>
<dbReference type="InterPro" id="IPR045805">
    <property type="entry name" value="NDNF_C"/>
</dbReference>
<comment type="function">
    <text evidence="7">Secretory protein that plays a role in various cellular processes. Acts as a chemorepellent acting on gonadotropin-releasing hormone (GnRH) expressing neurons regulating their migration to the hypothalamus. Also promotes neuron migration, growth and survival as well as neurite outgrowth and is involved in the development of the olfactory system. May also act through the regulation of growth factors activity and downstream signaling. Also regulates extracellular matrix assembly and cell adhesiveness. Promotes endothelial cell survival, vessel formation and plays an important role in the process of revascularization through NOS3-dependent mechanisms.</text>
</comment>
<dbReference type="PANTHER" id="PTHR14619:SF3">
    <property type="entry name" value="PROTEIN NDNF"/>
    <property type="match status" value="1"/>
</dbReference>
<comment type="subcellular location">
    <subcellularLocation>
        <location evidence="1">Secreted</location>
    </subcellularLocation>
</comment>
<feature type="domain" description="Fibronectin type-III" evidence="9">
    <location>
        <begin position="173"/>
        <end position="300"/>
    </location>
</feature>
<dbReference type="AlphaFoldDB" id="A0AAW2HZG2"/>
<name>A0AAW2HZG2_9NEOP</name>
<evidence type="ECO:0000256" key="5">
    <source>
        <dbReference type="ARBA" id="ARBA00023180"/>
    </source>
</evidence>
<comment type="caution">
    <text evidence="10">The sequence shown here is derived from an EMBL/GenBank/DDBJ whole genome shotgun (WGS) entry which is preliminary data.</text>
</comment>
<evidence type="ECO:0000256" key="7">
    <source>
        <dbReference type="ARBA" id="ARBA00046135"/>
    </source>
</evidence>
<dbReference type="Pfam" id="PF10179">
    <property type="entry name" value="NDNF"/>
    <property type="match status" value="1"/>
</dbReference>
<evidence type="ECO:0000313" key="10">
    <source>
        <dbReference type="EMBL" id="KAL0274903.1"/>
    </source>
</evidence>
<reference evidence="10" key="1">
    <citation type="journal article" date="2024" name="Gigascience">
        <title>Chromosome-level genome of the poultry shaft louse Menopon gallinae provides insight into the host-switching and adaptive evolution of parasitic lice.</title>
        <authorList>
            <person name="Xu Y."/>
            <person name="Ma L."/>
            <person name="Liu S."/>
            <person name="Liang Y."/>
            <person name="Liu Q."/>
            <person name="He Z."/>
            <person name="Tian L."/>
            <person name="Duan Y."/>
            <person name="Cai W."/>
            <person name="Li H."/>
            <person name="Song F."/>
        </authorList>
    </citation>
    <scope>NUCLEOTIDE SEQUENCE</scope>
    <source>
        <strain evidence="10">Cailab_2023a</strain>
    </source>
</reference>
<dbReference type="PANTHER" id="PTHR14619">
    <property type="entry name" value="NEURON-DERIVED NEUROTROPHIC FACTOR"/>
    <property type="match status" value="1"/>
</dbReference>
<evidence type="ECO:0000256" key="3">
    <source>
        <dbReference type="ARBA" id="ARBA00022729"/>
    </source>
</evidence>
<dbReference type="InterPro" id="IPR055271">
    <property type="entry name" value="NDNF_Fn(III)_1"/>
</dbReference>
<dbReference type="InterPro" id="IPR036116">
    <property type="entry name" value="FN3_sf"/>
</dbReference>
<feature type="chain" id="PRO_5043901360" description="Protein NDNF" evidence="8">
    <location>
        <begin position="27"/>
        <end position="582"/>
    </location>
</feature>
<dbReference type="InterPro" id="IPR013783">
    <property type="entry name" value="Ig-like_fold"/>
</dbReference>
<evidence type="ECO:0000256" key="8">
    <source>
        <dbReference type="SAM" id="SignalP"/>
    </source>
</evidence>
<keyword evidence="2" id="KW-0964">Secreted</keyword>
<organism evidence="10">
    <name type="scientific">Menopon gallinae</name>
    <name type="common">poultry shaft louse</name>
    <dbReference type="NCBI Taxonomy" id="328185"/>
    <lineage>
        <taxon>Eukaryota</taxon>
        <taxon>Metazoa</taxon>
        <taxon>Ecdysozoa</taxon>
        <taxon>Arthropoda</taxon>
        <taxon>Hexapoda</taxon>
        <taxon>Insecta</taxon>
        <taxon>Pterygota</taxon>
        <taxon>Neoptera</taxon>
        <taxon>Paraneoptera</taxon>
        <taxon>Psocodea</taxon>
        <taxon>Troctomorpha</taxon>
        <taxon>Phthiraptera</taxon>
        <taxon>Amblycera</taxon>
        <taxon>Menoponidae</taxon>
        <taxon>Menopon</taxon>
    </lineage>
</organism>
<keyword evidence="3 8" id="KW-0732">Signal</keyword>
<protein>
    <recommendedName>
        <fullName evidence="6">Protein NDNF</fullName>
    </recommendedName>
</protein>
<dbReference type="Pfam" id="PF19433">
    <property type="entry name" value="NDNF_C"/>
    <property type="match status" value="1"/>
</dbReference>
<dbReference type="Gene3D" id="2.60.40.10">
    <property type="entry name" value="Immunoglobulins"/>
    <property type="match status" value="1"/>
</dbReference>
<proteinExistence type="predicted"/>
<feature type="domain" description="Fibronectin type-III" evidence="9">
    <location>
        <begin position="444"/>
        <end position="566"/>
    </location>
</feature>